<proteinExistence type="predicted"/>
<reference evidence="1" key="1">
    <citation type="submission" date="2023-04" db="EMBL/GenBank/DDBJ databases">
        <title>Draft Genome sequencing of Naganishia species isolated from polar environments using Oxford Nanopore Technology.</title>
        <authorList>
            <person name="Leo P."/>
            <person name="Venkateswaran K."/>
        </authorList>
    </citation>
    <scope>NUCLEOTIDE SEQUENCE</scope>
    <source>
        <strain evidence="1">MNA-CCFEE 5262</strain>
    </source>
</reference>
<comment type="caution">
    <text evidence="1">The sequence shown here is derived from an EMBL/GenBank/DDBJ whole genome shotgun (WGS) entry which is preliminary data.</text>
</comment>
<organism evidence="1 2">
    <name type="scientific">Naganishia adeliensis</name>
    <dbReference type="NCBI Taxonomy" id="92952"/>
    <lineage>
        <taxon>Eukaryota</taxon>
        <taxon>Fungi</taxon>
        <taxon>Dikarya</taxon>
        <taxon>Basidiomycota</taxon>
        <taxon>Agaricomycotina</taxon>
        <taxon>Tremellomycetes</taxon>
        <taxon>Filobasidiales</taxon>
        <taxon>Filobasidiaceae</taxon>
        <taxon>Naganishia</taxon>
    </lineage>
</organism>
<dbReference type="EMBL" id="JASBWS010000213">
    <property type="protein sequence ID" value="KAJ9091071.1"/>
    <property type="molecule type" value="Genomic_DNA"/>
</dbReference>
<name>A0ACC2UWD9_9TREE</name>
<sequence length="628" mass="69999">MSARLTAATGRLLRLPKTRLPSRAPFSTTARNAQKSAAEAFKPVFSAHAGPRPRATHETTTLHPSLLNTRTTLAGWLVAKRKANASLWFFTLRDSFGTVQLVVNAKDAPSVAGEAERLMGVPLESVVQVQGTVKERPVDHVEIHVGSALILNPADKNLPFYPNHPELANADLRAQYRYLDLRREALARNIQKRSRVTKLIRDYLSDQGFLEVETPVLLQQSPEGAREYLVPARLSSDSSSTTEPLFYALQQSPQQPKQLLVTSGVVPRYYQIAKCFRDESGRKDRQAEFTQVDLEMAFVSGAAEEPVPGKDGEEGMRNTRFKMYTLPIAYYPALSDEDLDKLLADDKPDTIEFLVTSARDAKSLDLESLTDDIPGIEKIKITAKNILTWPRQSDLLKPLDLNPEAGRPGDVQPGDIVWLAQRRKQPDSGWTKLGRLRIKLRDQLVASGALVLPKDPHFLWITEFPLFTHSDEDKDIVAKGRWSSSHHPFTAPMYEDLENLRSGKENMVRGQHYDLVLNGMEIGGGSVRIHDPALQEYIFREILELEEEEVARFGHLVQALKFGAPPHGGIALGLDRLVSILCDTPSIRDVIAFPKTSGGFDPVFKSPSPIADEGLLKQYGLARTKKED</sequence>
<keyword evidence="2" id="KW-1185">Reference proteome</keyword>
<evidence type="ECO:0000313" key="1">
    <source>
        <dbReference type="EMBL" id="KAJ9091071.1"/>
    </source>
</evidence>
<evidence type="ECO:0000313" key="2">
    <source>
        <dbReference type="Proteomes" id="UP001230649"/>
    </source>
</evidence>
<gene>
    <name evidence="1" type="ORF">QFC20_007746</name>
</gene>
<dbReference type="Proteomes" id="UP001230649">
    <property type="component" value="Unassembled WGS sequence"/>
</dbReference>
<accession>A0ACC2UWD9</accession>
<protein>
    <submittedName>
        <fullName evidence="1">Uncharacterized protein</fullName>
    </submittedName>
</protein>